<evidence type="ECO:0000313" key="1">
    <source>
        <dbReference type="EMBL" id="COY11119.1"/>
    </source>
</evidence>
<dbReference type="AlphaFoldDB" id="A0A916LB24"/>
<dbReference type="Proteomes" id="UP000039021">
    <property type="component" value="Unassembled WGS sequence"/>
</dbReference>
<evidence type="ECO:0000313" key="2">
    <source>
        <dbReference type="Proteomes" id="UP000039021"/>
    </source>
</evidence>
<sequence length="52" mass="5861">MRPLMVNENRCVRCGVDVVGAWLCVAVQETDVGAPHFRVCPGCCYEREYQSL</sequence>
<dbReference type="EMBL" id="CSBK01000931">
    <property type="protein sequence ID" value="COY11119.1"/>
    <property type="molecule type" value="Genomic_DNA"/>
</dbReference>
<organism evidence="1 2">
    <name type="scientific">Mycobacterium tuberculosis</name>
    <dbReference type="NCBI Taxonomy" id="1773"/>
    <lineage>
        <taxon>Bacteria</taxon>
        <taxon>Bacillati</taxon>
        <taxon>Actinomycetota</taxon>
        <taxon>Actinomycetes</taxon>
        <taxon>Mycobacteriales</taxon>
        <taxon>Mycobacteriaceae</taxon>
        <taxon>Mycobacterium</taxon>
        <taxon>Mycobacterium tuberculosis complex</taxon>
    </lineage>
</organism>
<protein>
    <submittedName>
        <fullName evidence="1">Uncharacterized protein</fullName>
    </submittedName>
</protein>
<name>A0A916LB24_MYCTX</name>
<reference evidence="2" key="1">
    <citation type="submission" date="2015-03" db="EMBL/GenBank/DDBJ databases">
        <authorList>
            <consortium name="Pathogen Informatics"/>
        </authorList>
    </citation>
    <scope>NUCLEOTIDE SEQUENCE [LARGE SCALE GENOMIC DNA]</scope>
    <source>
        <strain evidence="2">N09902308</strain>
    </source>
</reference>
<gene>
    <name evidence="1" type="ORF">ERS007739_02137</name>
</gene>
<comment type="caution">
    <text evidence="1">The sequence shown here is derived from an EMBL/GenBank/DDBJ whole genome shotgun (WGS) entry which is preliminary data.</text>
</comment>
<proteinExistence type="predicted"/>
<accession>A0A916LB24</accession>